<accession>A0A7J7YNX1</accession>
<dbReference type="GO" id="GO:0016301">
    <property type="term" value="F:kinase activity"/>
    <property type="evidence" value="ECO:0007669"/>
    <property type="project" value="UniProtKB-KW"/>
</dbReference>
<keyword evidence="3" id="KW-0808">Transferase</keyword>
<dbReference type="AlphaFoldDB" id="A0A7J7YNX1"/>
<comment type="similarity">
    <text evidence="1">Belongs to the STK19 family.</text>
</comment>
<feature type="region of interest" description="Disordered" evidence="2">
    <location>
        <begin position="1"/>
        <end position="48"/>
    </location>
</feature>
<feature type="compositionally biased region" description="Gly residues" evidence="2">
    <location>
        <begin position="31"/>
        <end position="41"/>
    </location>
</feature>
<keyword evidence="4" id="KW-1185">Reference proteome</keyword>
<evidence type="ECO:0000313" key="4">
    <source>
        <dbReference type="Proteomes" id="UP000558488"/>
    </source>
</evidence>
<protein>
    <submittedName>
        <fullName evidence="3">Serine/threonine kinase 19</fullName>
    </submittedName>
</protein>
<sequence>MSRKRPRPGAEPLGLRRRRAGGRAEADAPGGAAGARGAGGGPPGPGAARAAVAELGRLFPRGLFEDALPPIALRSQVYSLVPDRTAADRQLRPLARSGGKRHGGWPAREGQRGLQGLWGPFRSVSPQTQQQTDPSSKLTCSFPLLGEKLPASHPDTLLLTPSFWKQKELQEQGEIRVIQLGFDLDAHGIVLTEDYRTRVLRACDGRAYAGAVQKFLALVLPACGDLSFQQDQMTQTFGFRDTEITQLVNAGVLTVRDAGSWWLAVPGAGRFVKCFVKGRQAVLGMVRKAKYRELLLSELLGRRAPASVRLGLAYHVHDLIGAQLVDCVPTTSGTLLRLPET</sequence>
<gene>
    <name evidence="3" type="ORF">mPipKuh1_016793</name>
</gene>
<evidence type="ECO:0000313" key="3">
    <source>
        <dbReference type="EMBL" id="KAF6363713.1"/>
    </source>
</evidence>
<comment type="caution">
    <text evidence="3">The sequence shown here is derived from an EMBL/GenBank/DDBJ whole genome shotgun (WGS) entry which is preliminary data.</text>
</comment>
<evidence type="ECO:0000256" key="2">
    <source>
        <dbReference type="SAM" id="MobiDB-lite"/>
    </source>
</evidence>
<proteinExistence type="inferred from homology"/>
<dbReference type="Proteomes" id="UP000558488">
    <property type="component" value="Unassembled WGS sequence"/>
</dbReference>
<reference evidence="3 4" key="1">
    <citation type="journal article" date="2020" name="Nature">
        <title>Six reference-quality genomes reveal evolution of bat adaptations.</title>
        <authorList>
            <person name="Jebb D."/>
            <person name="Huang Z."/>
            <person name="Pippel M."/>
            <person name="Hughes G.M."/>
            <person name="Lavrichenko K."/>
            <person name="Devanna P."/>
            <person name="Winkler S."/>
            <person name="Jermiin L.S."/>
            <person name="Skirmuntt E.C."/>
            <person name="Katzourakis A."/>
            <person name="Burkitt-Gray L."/>
            <person name="Ray D.A."/>
            <person name="Sullivan K.A.M."/>
            <person name="Roscito J.G."/>
            <person name="Kirilenko B.M."/>
            <person name="Davalos L.M."/>
            <person name="Corthals A.P."/>
            <person name="Power M.L."/>
            <person name="Jones G."/>
            <person name="Ransome R.D."/>
            <person name="Dechmann D.K.N."/>
            <person name="Locatelli A.G."/>
            <person name="Puechmaille S.J."/>
            <person name="Fedrigo O."/>
            <person name="Jarvis E.D."/>
            <person name="Hiller M."/>
            <person name="Vernes S.C."/>
            <person name="Myers E.W."/>
            <person name="Teeling E.C."/>
        </authorList>
    </citation>
    <scope>NUCLEOTIDE SEQUENCE [LARGE SCALE GENOMIC DNA]</scope>
    <source>
        <strain evidence="3">MPipKuh1</strain>
        <tissue evidence="3">Flight muscle</tissue>
    </source>
</reference>
<dbReference type="PANTHER" id="PTHR15243">
    <property type="entry name" value="SERINE/THREONINE-PROTEIN KINASE 19"/>
    <property type="match status" value="1"/>
</dbReference>
<keyword evidence="3" id="KW-0418">Kinase</keyword>
<name>A0A7J7YNX1_PIPKU</name>
<dbReference type="Pfam" id="PF10494">
    <property type="entry name" value="Stk19"/>
    <property type="match status" value="1"/>
</dbReference>
<dbReference type="OrthoDB" id="10261701at2759"/>
<evidence type="ECO:0000256" key="1">
    <source>
        <dbReference type="ARBA" id="ARBA00093458"/>
    </source>
</evidence>
<dbReference type="EMBL" id="JACAGB010000005">
    <property type="protein sequence ID" value="KAF6363713.1"/>
    <property type="molecule type" value="Genomic_DNA"/>
</dbReference>
<dbReference type="PANTHER" id="PTHR15243:SF0">
    <property type="entry name" value="SERINE_THREONINE-PROTEIN KINASE 19"/>
    <property type="match status" value="1"/>
</dbReference>
<organism evidence="3 4">
    <name type="scientific">Pipistrellus kuhlii</name>
    <name type="common">Kuhl's pipistrelle</name>
    <dbReference type="NCBI Taxonomy" id="59472"/>
    <lineage>
        <taxon>Eukaryota</taxon>
        <taxon>Metazoa</taxon>
        <taxon>Chordata</taxon>
        <taxon>Craniata</taxon>
        <taxon>Vertebrata</taxon>
        <taxon>Euteleostomi</taxon>
        <taxon>Mammalia</taxon>
        <taxon>Eutheria</taxon>
        <taxon>Laurasiatheria</taxon>
        <taxon>Chiroptera</taxon>
        <taxon>Yangochiroptera</taxon>
        <taxon>Vespertilionidae</taxon>
        <taxon>Pipistrellus</taxon>
    </lineage>
</organism>
<dbReference type="GO" id="GO:0046579">
    <property type="term" value="P:positive regulation of Ras protein signal transduction"/>
    <property type="evidence" value="ECO:0007669"/>
    <property type="project" value="TreeGrafter"/>
</dbReference>
<dbReference type="InterPro" id="IPR018865">
    <property type="entry name" value="STK19-like"/>
</dbReference>